<name>A0ABD5XXD3_9EURY</name>
<protein>
    <submittedName>
        <fullName evidence="1">Uncharacterized protein</fullName>
    </submittedName>
</protein>
<organism evidence="1 2">
    <name type="scientific">Halosimplex aquaticum</name>
    <dbReference type="NCBI Taxonomy" id="3026162"/>
    <lineage>
        <taxon>Archaea</taxon>
        <taxon>Methanobacteriati</taxon>
        <taxon>Methanobacteriota</taxon>
        <taxon>Stenosarchaea group</taxon>
        <taxon>Halobacteria</taxon>
        <taxon>Halobacteriales</taxon>
        <taxon>Haloarculaceae</taxon>
        <taxon>Halosimplex</taxon>
    </lineage>
</organism>
<dbReference type="Proteomes" id="UP001596432">
    <property type="component" value="Unassembled WGS sequence"/>
</dbReference>
<sequence length="281" mass="31029">MTEWRYISSNMVSDPLVRQIPYLELKLEHPGLEPAGHGERFFPDVVPYELDRTPRVFYWRPVLPPSVGNPSEWNLICATTHELSGFDALPTEGPPLVTDEGDGTTLVVGGTIGGETTKSHVESYTAPALSIDTCSDSEVRLTVDGTEYCVSNGQRRRIRLGERNVDPSDGDGGSTTVVPELVVRYPGPRELHHPPPGSTYRLFPSFNLEIDEIPNPLSIPTTADELDDATLATKLGVDLSQRPYPERVLWQAFAYTAFDPHTDTIPELTQLETGHIVVRAP</sequence>
<reference evidence="1 2" key="1">
    <citation type="journal article" date="2019" name="Int. J. Syst. Evol. Microbiol.">
        <title>The Global Catalogue of Microorganisms (GCM) 10K type strain sequencing project: providing services to taxonomists for standard genome sequencing and annotation.</title>
        <authorList>
            <consortium name="The Broad Institute Genomics Platform"/>
            <consortium name="The Broad Institute Genome Sequencing Center for Infectious Disease"/>
            <person name="Wu L."/>
            <person name="Ma J."/>
        </authorList>
    </citation>
    <scope>NUCLEOTIDE SEQUENCE [LARGE SCALE GENOMIC DNA]</scope>
    <source>
        <strain evidence="1 2">XZYJT29</strain>
    </source>
</reference>
<evidence type="ECO:0000313" key="1">
    <source>
        <dbReference type="EMBL" id="MFC7139792.1"/>
    </source>
</evidence>
<proteinExistence type="predicted"/>
<evidence type="ECO:0000313" key="2">
    <source>
        <dbReference type="Proteomes" id="UP001596432"/>
    </source>
</evidence>
<keyword evidence="2" id="KW-1185">Reference proteome</keyword>
<gene>
    <name evidence="1" type="ORF">ACFQMA_08065</name>
</gene>
<dbReference type="GeneID" id="78820056"/>
<comment type="caution">
    <text evidence="1">The sequence shown here is derived from an EMBL/GenBank/DDBJ whole genome shotgun (WGS) entry which is preliminary data.</text>
</comment>
<dbReference type="RefSeq" id="WP_274325363.1">
    <property type="nucleotide sequence ID" value="NZ_CP118158.1"/>
</dbReference>
<dbReference type="EMBL" id="JBHTAS010000001">
    <property type="protein sequence ID" value="MFC7139792.1"/>
    <property type="molecule type" value="Genomic_DNA"/>
</dbReference>
<dbReference type="AlphaFoldDB" id="A0ABD5XXD3"/>
<accession>A0ABD5XXD3</accession>